<evidence type="ECO:0000313" key="1">
    <source>
        <dbReference type="EMBL" id="CAG9093840.1"/>
    </source>
</evidence>
<comment type="caution">
    <text evidence="1">The sequence shown here is derived from an EMBL/GenBank/DDBJ whole genome shotgun (WGS) entry which is preliminary data.</text>
</comment>
<sequence length="153" mass="16690">MIGNYCVPERYPTSLAARATFPERPEIKTKQNLTGVEYPTDWFLRRPIQGSGCGGGGAGGAGASLRQQRRAARRLSVAPTAAAAACCALTDLQQLDAHLLGMMMNAFVIGKEQKKIYSIKRNLRDAERRRHVGRQMRRRSAAASTAAALYLAI</sequence>
<dbReference type="EMBL" id="CAJHNJ030000003">
    <property type="protein sequence ID" value="CAG9093840.1"/>
    <property type="molecule type" value="Genomic_DNA"/>
</dbReference>
<gene>
    <name evidence="1" type="ORF">PLXY2_LOCUS1232</name>
</gene>
<accession>A0A8S4D980</accession>
<name>A0A8S4D980_PLUXY</name>
<proteinExistence type="predicted"/>
<reference evidence="1" key="1">
    <citation type="submission" date="2020-11" db="EMBL/GenBank/DDBJ databases">
        <authorList>
            <person name="Whiteford S."/>
        </authorList>
    </citation>
    <scope>NUCLEOTIDE SEQUENCE</scope>
</reference>
<organism evidence="1 2">
    <name type="scientific">Plutella xylostella</name>
    <name type="common">Diamondback moth</name>
    <name type="synonym">Plutella maculipennis</name>
    <dbReference type="NCBI Taxonomy" id="51655"/>
    <lineage>
        <taxon>Eukaryota</taxon>
        <taxon>Metazoa</taxon>
        <taxon>Ecdysozoa</taxon>
        <taxon>Arthropoda</taxon>
        <taxon>Hexapoda</taxon>
        <taxon>Insecta</taxon>
        <taxon>Pterygota</taxon>
        <taxon>Neoptera</taxon>
        <taxon>Endopterygota</taxon>
        <taxon>Lepidoptera</taxon>
        <taxon>Glossata</taxon>
        <taxon>Ditrysia</taxon>
        <taxon>Yponomeutoidea</taxon>
        <taxon>Plutellidae</taxon>
        <taxon>Plutella</taxon>
    </lineage>
</organism>
<protein>
    <submittedName>
        <fullName evidence="1">(diamondback moth) hypothetical protein</fullName>
    </submittedName>
</protein>
<evidence type="ECO:0000313" key="2">
    <source>
        <dbReference type="Proteomes" id="UP000653454"/>
    </source>
</evidence>
<keyword evidence="2" id="KW-1185">Reference proteome</keyword>
<dbReference type="Proteomes" id="UP000653454">
    <property type="component" value="Unassembled WGS sequence"/>
</dbReference>
<dbReference type="AlphaFoldDB" id="A0A8S4D980"/>